<proteinExistence type="predicted"/>
<dbReference type="AlphaFoldDB" id="X0W556"/>
<gene>
    <name evidence="1" type="ORF">S01H1_49874</name>
</gene>
<comment type="caution">
    <text evidence="1">The sequence shown here is derived from an EMBL/GenBank/DDBJ whole genome shotgun (WGS) entry which is preliminary data.</text>
</comment>
<feature type="non-terminal residue" evidence="1">
    <location>
        <position position="1"/>
    </location>
</feature>
<evidence type="ECO:0000313" key="1">
    <source>
        <dbReference type="EMBL" id="GAG25685.1"/>
    </source>
</evidence>
<organism evidence="1">
    <name type="scientific">marine sediment metagenome</name>
    <dbReference type="NCBI Taxonomy" id="412755"/>
    <lineage>
        <taxon>unclassified sequences</taxon>
        <taxon>metagenomes</taxon>
        <taxon>ecological metagenomes</taxon>
    </lineage>
</organism>
<protein>
    <recommendedName>
        <fullName evidence="2">Right handed beta helix domain-containing protein</fullName>
    </recommendedName>
</protein>
<feature type="non-terminal residue" evidence="1">
    <location>
        <position position="262"/>
    </location>
</feature>
<evidence type="ECO:0008006" key="2">
    <source>
        <dbReference type="Google" id="ProtNLM"/>
    </source>
</evidence>
<sequence length="262" mass="26856">HITRIALAGSDATGVDFGFSFNAVVNTLAGDAQDDDGSFNRTVQGSLRQFIQHANAISSANAMRFVPTGATNATDSGGNDWWRITVTSALPTLSDDNSTIDGTAYDFSDGTTTLNTNPIVLGYVGSVGLGDDALPATGDEPALSGVSGPELEIFHDRVADGNMAIGLDLQANNVTVRSIGIYGFGVSSLSQDADIRVGVNGGATNFTGILIEDNVIGSSAASFVDPGLTARSPVNDIAVFGADGGTIQDNLIGYAGRFGIFP</sequence>
<reference evidence="1" key="1">
    <citation type="journal article" date="2014" name="Front. Microbiol.">
        <title>High frequency of phylogenetically diverse reductive dehalogenase-homologous genes in deep subseafloor sedimentary metagenomes.</title>
        <authorList>
            <person name="Kawai M."/>
            <person name="Futagami T."/>
            <person name="Toyoda A."/>
            <person name="Takaki Y."/>
            <person name="Nishi S."/>
            <person name="Hori S."/>
            <person name="Arai W."/>
            <person name="Tsubouchi T."/>
            <person name="Morono Y."/>
            <person name="Uchiyama I."/>
            <person name="Ito T."/>
            <person name="Fujiyama A."/>
            <person name="Inagaki F."/>
            <person name="Takami H."/>
        </authorList>
    </citation>
    <scope>NUCLEOTIDE SEQUENCE</scope>
    <source>
        <strain evidence="1">Expedition CK06-06</strain>
    </source>
</reference>
<name>X0W556_9ZZZZ</name>
<dbReference type="EMBL" id="BARS01032110">
    <property type="protein sequence ID" value="GAG25685.1"/>
    <property type="molecule type" value="Genomic_DNA"/>
</dbReference>
<accession>X0W556</accession>